<sequence>MTAGKLADVPGGVRGRLRSAKSSGMTRGLWNIADQVVSSGNNFLVQLVIAQFASSGEFGAFAISFAVFSVAIGLFRAGATSPVAIRLASAGDAEFRRGASAAVGTTVIAGVLASLVIVAGALVLPLSRTIEHSLLALAVVLPGLLVQDAWRQVLFARLRPAAATLLDAVWGLLQVAAVVALLLADQHSPVAYILGWGGAAFAASFVGVALSKHWPAPRLAWKWLREQWSLTRYLVPEFVVLQGGNQFATILVALVLGEAAAGSMRGGNLLTAPVAILGAGISSFAVPEFARRKHQLTSRQWYLGAAGLGGIVLVAGVVWGSMFLLLPDAFGETILRDSWAGTQVVLLALIVGQAGTSMAGGPTTMLYAMGRAKDTLRVHVVLAALVVVLPVTFAHLWGLQGAAWAIAVAFWAVVPFWWISLRKAIAAQVAERDPDGDVAVPVA</sequence>
<feature type="transmembrane region" description="Helical" evidence="6">
    <location>
        <begin position="99"/>
        <end position="124"/>
    </location>
</feature>
<keyword evidence="4 6" id="KW-1133">Transmembrane helix</keyword>
<feature type="transmembrane region" description="Helical" evidence="6">
    <location>
        <begin position="58"/>
        <end position="78"/>
    </location>
</feature>
<reference evidence="8" key="1">
    <citation type="journal article" date="2008" name="PLoS ONE">
        <title>Survival in nuclear waste, extreme resistance, and potential applications gleaned from the genome sequence of Kineococcus radiotolerans SRS30216.</title>
        <authorList>
            <person name="Bagwell C.E."/>
            <person name="Bhat S."/>
            <person name="Hawkins G.M."/>
            <person name="Smith B.W."/>
            <person name="Biswas T."/>
            <person name="Hoover T.R."/>
            <person name="Saunders E."/>
            <person name="Han C.S."/>
            <person name="Tsodikov O.V."/>
            <person name="Shimkets L.J."/>
        </authorList>
    </citation>
    <scope>NUCLEOTIDE SEQUENCE [LARGE SCALE GENOMIC DNA]</scope>
    <source>
        <strain evidence="8">ATCC BAA-149 / DSM 14245 / SRS30216</strain>
    </source>
</reference>
<evidence type="ECO:0000313" key="7">
    <source>
        <dbReference type="EMBL" id="ABS02048.1"/>
    </source>
</evidence>
<feature type="transmembrane region" description="Helical" evidence="6">
    <location>
        <begin position="162"/>
        <end position="184"/>
    </location>
</feature>
<name>A6W5F9_KINRD</name>
<dbReference type="KEGG" id="kra:Krad_0559"/>
<keyword evidence="8" id="KW-1185">Reference proteome</keyword>
<dbReference type="InterPro" id="IPR050833">
    <property type="entry name" value="Poly_Biosynth_Transport"/>
</dbReference>
<organism evidence="7 8">
    <name type="scientific">Kineococcus radiotolerans (strain ATCC BAA-149 / DSM 14245 / SRS30216)</name>
    <dbReference type="NCBI Taxonomy" id="266940"/>
    <lineage>
        <taxon>Bacteria</taxon>
        <taxon>Bacillati</taxon>
        <taxon>Actinomycetota</taxon>
        <taxon>Actinomycetes</taxon>
        <taxon>Kineosporiales</taxon>
        <taxon>Kineosporiaceae</taxon>
        <taxon>Kineococcus</taxon>
    </lineage>
</organism>
<feature type="transmembrane region" description="Helical" evidence="6">
    <location>
        <begin position="380"/>
        <end position="397"/>
    </location>
</feature>
<dbReference type="GO" id="GO:0005886">
    <property type="term" value="C:plasma membrane"/>
    <property type="evidence" value="ECO:0007669"/>
    <property type="project" value="UniProtKB-SubCell"/>
</dbReference>
<evidence type="ECO:0000256" key="1">
    <source>
        <dbReference type="ARBA" id="ARBA00004651"/>
    </source>
</evidence>
<keyword evidence="3 6" id="KW-0812">Transmembrane</keyword>
<feature type="transmembrane region" description="Helical" evidence="6">
    <location>
        <begin position="269"/>
        <end position="289"/>
    </location>
</feature>
<feature type="transmembrane region" description="Helical" evidence="6">
    <location>
        <begin position="301"/>
        <end position="324"/>
    </location>
</feature>
<feature type="transmembrane region" description="Helical" evidence="6">
    <location>
        <begin position="130"/>
        <end position="150"/>
    </location>
</feature>
<comment type="subcellular location">
    <subcellularLocation>
        <location evidence="1">Cell membrane</location>
        <topology evidence="1">Multi-pass membrane protein</topology>
    </subcellularLocation>
</comment>
<feature type="transmembrane region" description="Helical" evidence="6">
    <location>
        <begin position="190"/>
        <end position="212"/>
    </location>
</feature>
<feature type="transmembrane region" description="Helical" evidence="6">
    <location>
        <begin position="403"/>
        <end position="421"/>
    </location>
</feature>
<evidence type="ECO:0000256" key="5">
    <source>
        <dbReference type="ARBA" id="ARBA00023136"/>
    </source>
</evidence>
<dbReference type="STRING" id="266940.Krad_0559"/>
<dbReference type="AlphaFoldDB" id="A6W5F9"/>
<feature type="transmembrane region" description="Helical" evidence="6">
    <location>
        <begin position="344"/>
        <end position="368"/>
    </location>
</feature>
<dbReference type="PANTHER" id="PTHR30250:SF26">
    <property type="entry name" value="PSMA PROTEIN"/>
    <property type="match status" value="1"/>
</dbReference>
<evidence type="ECO:0000256" key="6">
    <source>
        <dbReference type="SAM" id="Phobius"/>
    </source>
</evidence>
<evidence type="ECO:0000256" key="4">
    <source>
        <dbReference type="ARBA" id="ARBA00022989"/>
    </source>
</evidence>
<dbReference type="HOGENOM" id="CLU_038929_0_0_11"/>
<dbReference type="Proteomes" id="UP000001116">
    <property type="component" value="Chromosome"/>
</dbReference>
<dbReference type="PANTHER" id="PTHR30250">
    <property type="entry name" value="PST FAMILY PREDICTED COLANIC ACID TRANSPORTER"/>
    <property type="match status" value="1"/>
</dbReference>
<proteinExistence type="predicted"/>
<evidence type="ECO:0008006" key="9">
    <source>
        <dbReference type="Google" id="ProtNLM"/>
    </source>
</evidence>
<protein>
    <recommendedName>
        <fullName evidence="9">Polysaccharide biosynthesis protein</fullName>
    </recommendedName>
</protein>
<evidence type="ECO:0000256" key="2">
    <source>
        <dbReference type="ARBA" id="ARBA00022475"/>
    </source>
</evidence>
<feature type="transmembrane region" description="Helical" evidence="6">
    <location>
        <begin position="233"/>
        <end position="257"/>
    </location>
</feature>
<gene>
    <name evidence="7" type="ordered locus">Krad_0559</name>
</gene>
<evidence type="ECO:0000256" key="3">
    <source>
        <dbReference type="ARBA" id="ARBA00022692"/>
    </source>
</evidence>
<keyword evidence="5 6" id="KW-0472">Membrane</keyword>
<dbReference type="eggNOG" id="COG2244">
    <property type="taxonomic scope" value="Bacteria"/>
</dbReference>
<dbReference type="CDD" id="cd13126">
    <property type="entry name" value="MATE_like_11"/>
    <property type="match status" value="1"/>
</dbReference>
<accession>A6W5F9</accession>
<keyword evidence="2" id="KW-1003">Cell membrane</keyword>
<dbReference type="EMBL" id="CP000750">
    <property type="protein sequence ID" value="ABS02048.1"/>
    <property type="molecule type" value="Genomic_DNA"/>
</dbReference>
<evidence type="ECO:0000313" key="8">
    <source>
        <dbReference type="Proteomes" id="UP000001116"/>
    </source>
</evidence>